<dbReference type="Proteomes" id="UP000019678">
    <property type="component" value="Unassembled WGS sequence"/>
</dbReference>
<feature type="domain" description="PAC" evidence="3">
    <location>
        <begin position="123"/>
        <end position="174"/>
    </location>
</feature>
<evidence type="ECO:0000259" key="2">
    <source>
        <dbReference type="PROSITE" id="PS50112"/>
    </source>
</evidence>
<dbReference type="Gene3D" id="3.30.750.24">
    <property type="entry name" value="STAS domain"/>
    <property type="match status" value="1"/>
</dbReference>
<protein>
    <submittedName>
        <fullName evidence="5">RsbR, positive regulator of sigma-B</fullName>
    </submittedName>
</protein>
<dbReference type="eggNOG" id="COG1366">
    <property type="taxonomic scope" value="Bacteria"/>
</dbReference>
<reference evidence="5 6" key="1">
    <citation type="submission" date="2013-05" db="EMBL/GenBank/DDBJ databases">
        <title>Genome assembly of Chondromyces apiculatus DSM 436.</title>
        <authorList>
            <person name="Sharma G."/>
            <person name="Khatri I."/>
            <person name="Kaur C."/>
            <person name="Mayilraj S."/>
            <person name="Subramanian S."/>
        </authorList>
    </citation>
    <scope>NUCLEOTIDE SEQUENCE [LARGE SCALE GENOMIC DNA]</scope>
    <source>
        <strain evidence="5 6">DSM 436</strain>
    </source>
</reference>
<dbReference type="SUPFAM" id="SSF55785">
    <property type="entry name" value="PYP-like sensor domain (PAS domain)"/>
    <property type="match status" value="2"/>
</dbReference>
<dbReference type="CDD" id="cd07041">
    <property type="entry name" value="STAS_RsbR_RsbS_like"/>
    <property type="match status" value="1"/>
</dbReference>
<dbReference type="SUPFAM" id="SSF52091">
    <property type="entry name" value="SpoIIaa-like"/>
    <property type="match status" value="1"/>
</dbReference>
<feature type="domain" description="PAS" evidence="2">
    <location>
        <begin position="175"/>
        <end position="245"/>
    </location>
</feature>
<evidence type="ECO:0000259" key="4">
    <source>
        <dbReference type="PROSITE" id="PS50801"/>
    </source>
</evidence>
<dbReference type="Pfam" id="PF01740">
    <property type="entry name" value="STAS"/>
    <property type="match status" value="1"/>
</dbReference>
<evidence type="ECO:0000256" key="1">
    <source>
        <dbReference type="ARBA" id="ARBA00022553"/>
    </source>
</evidence>
<dbReference type="PROSITE" id="PS50801">
    <property type="entry name" value="STAS"/>
    <property type="match status" value="1"/>
</dbReference>
<dbReference type="SMART" id="SM00091">
    <property type="entry name" value="PAS"/>
    <property type="match status" value="2"/>
</dbReference>
<gene>
    <name evidence="5" type="ORF">CAP_8980</name>
</gene>
<evidence type="ECO:0000313" key="5">
    <source>
        <dbReference type="EMBL" id="EYF00819.1"/>
    </source>
</evidence>
<evidence type="ECO:0000313" key="6">
    <source>
        <dbReference type="Proteomes" id="UP000019678"/>
    </source>
</evidence>
<dbReference type="NCBIfam" id="TIGR00229">
    <property type="entry name" value="sensory_box"/>
    <property type="match status" value="1"/>
</dbReference>
<keyword evidence="1" id="KW-0597">Phosphoprotein</keyword>
<organism evidence="5 6">
    <name type="scientific">Chondromyces apiculatus DSM 436</name>
    <dbReference type="NCBI Taxonomy" id="1192034"/>
    <lineage>
        <taxon>Bacteria</taxon>
        <taxon>Pseudomonadati</taxon>
        <taxon>Myxococcota</taxon>
        <taxon>Polyangia</taxon>
        <taxon>Polyangiales</taxon>
        <taxon>Polyangiaceae</taxon>
        <taxon>Chondromyces</taxon>
    </lineage>
</organism>
<dbReference type="AlphaFoldDB" id="A0A017SV10"/>
<dbReference type="InterPro" id="IPR051932">
    <property type="entry name" value="Bact_StressResp_Reg"/>
</dbReference>
<dbReference type="OrthoDB" id="5504858at2"/>
<feature type="domain" description="PAC" evidence="3">
    <location>
        <begin position="246"/>
        <end position="299"/>
    </location>
</feature>
<dbReference type="Pfam" id="PF08448">
    <property type="entry name" value="PAS_4"/>
    <property type="match status" value="2"/>
</dbReference>
<dbReference type="InterPro" id="IPR000700">
    <property type="entry name" value="PAS-assoc_C"/>
</dbReference>
<dbReference type="PANTHER" id="PTHR33745:SF3">
    <property type="entry name" value="RSBT CO-ANTAGONIST PROTEIN RSBRC"/>
    <property type="match status" value="1"/>
</dbReference>
<dbReference type="PROSITE" id="PS50113">
    <property type="entry name" value="PAC"/>
    <property type="match status" value="2"/>
</dbReference>
<dbReference type="PANTHER" id="PTHR33745">
    <property type="entry name" value="RSBT ANTAGONIST PROTEIN RSBS-RELATED"/>
    <property type="match status" value="1"/>
</dbReference>
<proteinExistence type="predicted"/>
<dbReference type="InterPro" id="IPR013656">
    <property type="entry name" value="PAS_4"/>
</dbReference>
<sequence length="430" mass="47711">MFTEEPSYDVLKTENAFLRARVQELERALEACVPRESAEEQHHVPYRKIFDALPVSLGVYRRDGLSVAMNTTSLELIGGIGDEIIGKFNILEDPSSISAGFVENFQRAAALGKNVTMPPCAYETAGSTLATIDERTVWTETTYVPIKGDAGIEFLVECNIDVTERQKTQKALEEKHALLQALIDNAPMSIFANNLEDRTILVNQRCADAMRLPPEAILGKTPRDLLPEDRAEEYLREDRQVLEKGSGIEWESERVRDGKPYHILMTKFPLRETNGKVYGVCGISMDITQRRRAEADNRRLQEEIIRMQEESLRALSTPLIPIAEGVVVMPLIGSVNGTRAQQVMEALLEGVSRHRASIAILDVTGVTFVDRQVADALIRAAQAVSLLGSNVVLTGVRPEMARTLVEIGADLHGIVVHSTLQSAIQYALMY</sequence>
<keyword evidence="6" id="KW-1185">Reference proteome</keyword>
<name>A0A017SV10_9BACT</name>
<dbReference type="PROSITE" id="PS50112">
    <property type="entry name" value="PAS"/>
    <property type="match status" value="1"/>
</dbReference>
<comment type="caution">
    <text evidence="5">The sequence shown here is derived from an EMBL/GenBank/DDBJ whole genome shotgun (WGS) entry which is preliminary data.</text>
</comment>
<feature type="domain" description="STAS" evidence="4">
    <location>
        <begin position="316"/>
        <end position="427"/>
    </location>
</feature>
<dbReference type="Gene3D" id="3.30.450.20">
    <property type="entry name" value="PAS domain"/>
    <property type="match status" value="2"/>
</dbReference>
<dbReference type="InterPro" id="IPR036513">
    <property type="entry name" value="STAS_dom_sf"/>
</dbReference>
<accession>A0A017SV10</accession>
<dbReference type="RefSeq" id="WP_063748828.1">
    <property type="nucleotide sequence ID" value="NZ_ASRX01000097.1"/>
</dbReference>
<dbReference type="EMBL" id="ASRX01000097">
    <property type="protein sequence ID" value="EYF00819.1"/>
    <property type="molecule type" value="Genomic_DNA"/>
</dbReference>
<dbReference type="CDD" id="cd00130">
    <property type="entry name" value="PAS"/>
    <property type="match status" value="1"/>
</dbReference>
<dbReference type="InterPro" id="IPR002645">
    <property type="entry name" value="STAS_dom"/>
</dbReference>
<evidence type="ECO:0000259" key="3">
    <source>
        <dbReference type="PROSITE" id="PS50113"/>
    </source>
</evidence>
<dbReference type="STRING" id="1192034.CAP_8980"/>
<dbReference type="InterPro" id="IPR000014">
    <property type="entry name" value="PAS"/>
</dbReference>
<dbReference type="InterPro" id="IPR035965">
    <property type="entry name" value="PAS-like_dom_sf"/>
</dbReference>